<comment type="catalytic activity">
    <reaction evidence="2">
        <text>2 GTP = 3',3'-c-di-GMP + 2 diphosphate</text>
        <dbReference type="Rhea" id="RHEA:24898"/>
        <dbReference type="ChEBI" id="CHEBI:33019"/>
        <dbReference type="ChEBI" id="CHEBI:37565"/>
        <dbReference type="ChEBI" id="CHEBI:58805"/>
        <dbReference type="EC" id="2.7.7.65"/>
    </reaction>
</comment>
<evidence type="ECO:0000313" key="5">
    <source>
        <dbReference type="EMBL" id="MDQ0515397.1"/>
    </source>
</evidence>
<dbReference type="Gene3D" id="3.30.70.270">
    <property type="match status" value="1"/>
</dbReference>
<accession>A0ABU0M365</accession>
<keyword evidence="6" id="KW-1185">Reference proteome</keyword>
<dbReference type="PANTHER" id="PTHR45138:SF9">
    <property type="entry name" value="DIGUANYLATE CYCLASE DGCM-RELATED"/>
    <property type="match status" value="1"/>
</dbReference>
<evidence type="ECO:0000256" key="3">
    <source>
        <dbReference type="SAM" id="Coils"/>
    </source>
</evidence>
<protein>
    <recommendedName>
        <fullName evidence="1">diguanylate cyclase</fullName>
        <ecNumber evidence="1">2.7.7.65</ecNumber>
    </recommendedName>
</protein>
<dbReference type="RefSeq" id="WP_266281056.1">
    <property type="nucleotide sequence ID" value="NZ_JAPKNF010000001.1"/>
</dbReference>
<dbReference type="EC" id="2.7.7.65" evidence="1"/>
<evidence type="ECO:0000259" key="4">
    <source>
        <dbReference type="PROSITE" id="PS50887"/>
    </source>
</evidence>
<dbReference type="Pfam" id="PF00990">
    <property type="entry name" value="GGDEF"/>
    <property type="match status" value="1"/>
</dbReference>
<keyword evidence="3" id="KW-0175">Coiled coil</keyword>
<evidence type="ECO:0000313" key="6">
    <source>
        <dbReference type="Proteomes" id="UP001223743"/>
    </source>
</evidence>
<dbReference type="SMART" id="SM00267">
    <property type="entry name" value="GGDEF"/>
    <property type="match status" value="1"/>
</dbReference>
<organism evidence="5 6">
    <name type="scientific">Kaistia geumhonensis</name>
    <dbReference type="NCBI Taxonomy" id="410839"/>
    <lineage>
        <taxon>Bacteria</taxon>
        <taxon>Pseudomonadati</taxon>
        <taxon>Pseudomonadota</taxon>
        <taxon>Alphaproteobacteria</taxon>
        <taxon>Hyphomicrobiales</taxon>
        <taxon>Kaistiaceae</taxon>
        <taxon>Kaistia</taxon>
    </lineage>
</organism>
<dbReference type="PANTHER" id="PTHR45138">
    <property type="entry name" value="REGULATORY COMPONENTS OF SENSORY TRANSDUCTION SYSTEM"/>
    <property type="match status" value="1"/>
</dbReference>
<dbReference type="InterPro" id="IPR000160">
    <property type="entry name" value="GGDEF_dom"/>
</dbReference>
<dbReference type="Proteomes" id="UP001223743">
    <property type="component" value="Unassembled WGS sequence"/>
</dbReference>
<dbReference type="EMBL" id="JAUSWJ010000001">
    <property type="protein sequence ID" value="MDQ0515397.1"/>
    <property type="molecule type" value="Genomic_DNA"/>
</dbReference>
<dbReference type="NCBIfam" id="TIGR00254">
    <property type="entry name" value="GGDEF"/>
    <property type="match status" value="1"/>
</dbReference>
<dbReference type="SUPFAM" id="SSF55073">
    <property type="entry name" value="Nucleotide cyclase"/>
    <property type="match status" value="1"/>
</dbReference>
<evidence type="ECO:0000256" key="2">
    <source>
        <dbReference type="ARBA" id="ARBA00034247"/>
    </source>
</evidence>
<feature type="domain" description="GGDEF" evidence="4">
    <location>
        <begin position="201"/>
        <end position="336"/>
    </location>
</feature>
<proteinExistence type="predicted"/>
<feature type="coiled-coil region" evidence="3">
    <location>
        <begin position="143"/>
        <end position="170"/>
    </location>
</feature>
<dbReference type="CDD" id="cd01949">
    <property type="entry name" value="GGDEF"/>
    <property type="match status" value="1"/>
</dbReference>
<gene>
    <name evidence="5" type="ORF">QO015_001010</name>
</gene>
<dbReference type="InterPro" id="IPR029787">
    <property type="entry name" value="Nucleotide_cyclase"/>
</dbReference>
<dbReference type="InterPro" id="IPR043128">
    <property type="entry name" value="Rev_trsase/Diguanyl_cyclase"/>
</dbReference>
<sequence length="343" mass="37436">MKDSGDFLRKASLARAALAALEQHDLAPEPQNYALFYAYASGSEPLLKEAVDGILREEGALSRADLAMLCRAFLRDQALGLTWHELPLDPIGNAPSASRDATTSAAAALSAAHAAATRNGSRTATIDLVRRLVAATRSIEERKRLIEEELVRSRAELDALQASLDNVRHETLNDQLTTLASRRHFDEAFERAIAGTRESGAPLSLLFTDIDHFKSFNDRYGHQTGDHVLRLVALAVKQNVREQDTACRYGGEEFAVILPGTAAAEAMVIGEEIRAAVMGREFRRRASGEKLRPVTISIGIASFLPGDTASSLIERADRCLYRAKSSGRNLVMSDDGQPLRERA</sequence>
<dbReference type="InterPro" id="IPR050469">
    <property type="entry name" value="Diguanylate_Cyclase"/>
</dbReference>
<name>A0ABU0M365_9HYPH</name>
<evidence type="ECO:0000256" key="1">
    <source>
        <dbReference type="ARBA" id="ARBA00012528"/>
    </source>
</evidence>
<reference evidence="5 6" key="1">
    <citation type="submission" date="2023-07" db="EMBL/GenBank/DDBJ databases">
        <title>Genomic Encyclopedia of Type Strains, Phase IV (KMG-IV): sequencing the most valuable type-strain genomes for metagenomic binning, comparative biology and taxonomic classification.</title>
        <authorList>
            <person name="Goeker M."/>
        </authorList>
    </citation>
    <scope>NUCLEOTIDE SEQUENCE [LARGE SCALE GENOMIC DNA]</scope>
    <source>
        <strain evidence="5 6">B1-1</strain>
    </source>
</reference>
<dbReference type="PROSITE" id="PS50887">
    <property type="entry name" value="GGDEF"/>
    <property type="match status" value="1"/>
</dbReference>
<comment type="caution">
    <text evidence="5">The sequence shown here is derived from an EMBL/GenBank/DDBJ whole genome shotgun (WGS) entry which is preliminary data.</text>
</comment>